<dbReference type="Proteomes" id="UP000010422">
    <property type="component" value="Unassembled WGS sequence"/>
</dbReference>
<dbReference type="InParanoid" id="L0PAH3"/>
<evidence type="ECO:0000313" key="2">
    <source>
        <dbReference type="EMBL" id="CCJ29099.1"/>
    </source>
</evidence>
<feature type="compositionally biased region" description="Basic and acidic residues" evidence="1">
    <location>
        <begin position="27"/>
        <end position="46"/>
    </location>
</feature>
<organism evidence="3">
    <name type="scientific">Pneumocystis jirovecii</name>
    <name type="common">Human pneumocystis pneumonia agent</name>
    <dbReference type="NCBI Taxonomy" id="42068"/>
    <lineage>
        <taxon>Eukaryota</taxon>
        <taxon>Fungi</taxon>
        <taxon>Dikarya</taxon>
        <taxon>Ascomycota</taxon>
        <taxon>Taphrinomycotina</taxon>
        <taxon>Pneumocystomycetes</taxon>
        <taxon>Pneumocystaceae</taxon>
        <taxon>Pneumocystis</taxon>
    </lineage>
</organism>
<gene>
    <name evidence="2" type="ORF">PNEJI1_002000</name>
</gene>
<feature type="region of interest" description="Disordered" evidence="1">
    <location>
        <begin position="27"/>
        <end position="61"/>
    </location>
</feature>
<protein>
    <submittedName>
        <fullName evidence="2">Uncharacterized protein</fullName>
    </submittedName>
</protein>
<accession>L0PAH3</accession>
<comment type="caution">
    <text evidence="2">The sequence shown here is derived from an EMBL/GenBank/DDBJ whole genome shotgun (WGS) entry which is preliminary data.</text>
</comment>
<proteinExistence type="predicted"/>
<reference evidence="2 3" key="1">
    <citation type="journal article" date="2012" name="MBio">
        <title>De novo assembly of the Pneumocystis jirovecii genome from a single bronchoalveolar lavage fluid specimen from a patient.</title>
        <authorList>
            <person name="Cisse O.H."/>
            <person name="Pagni M."/>
            <person name="Hauser P.M."/>
        </authorList>
    </citation>
    <scope>NUCLEOTIDE SEQUENCE [LARGE SCALE GENOMIC DNA]</scope>
    <source>
        <strain evidence="2 3">SE8</strain>
    </source>
</reference>
<name>L0PAH3_PNEJI</name>
<dbReference type="AlphaFoldDB" id="L0PAH3"/>
<evidence type="ECO:0000256" key="1">
    <source>
        <dbReference type="SAM" id="MobiDB-lite"/>
    </source>
</evidence>
<feature type="compositionally biased region" description="Basic residues" evidence="1">
    <location>
        <begin position="47"/>
        <end position="61"/>
    </location>
</feature>
<dbReference type="VEuPathDB" id="FungiDB:PNEJI1_002000"/>
<sequence>MSKEEFSELDRLVSALSIIYTVDANKTTRDEAQKKSGNKLEDENHIRHFSKGCKNSTKMKH</sequence>
<evidence type="ECO:0000313" key="3">
    <source>
        <dbReference type="Proteomes" id="UP000010422"/>
    </source>
</evidence>
<dbReference type="EMBL" id="CAKM01000153">
    <property type="protein sequence ID" value="CCJ29099.1"/>
    <property type="molecule type" value="Genomic_DNA"/>
</dbReference>